<protein>
    <submittedName>
        <fullName evidence="2">Nucleotidyltransferase DUF294</fullName>
    </submittedName>
</protein>
<organism evidence="2 3">
    <name type="scientific">Thalassospira xiamenensis</name>
    <dbReference type="NCBI Taxonomy" id="220697"/>
    <lineage>
        <taxon>Bacteria</taxon>
        <taxon>Pseudomonadati</taxon>
        <taxon>Pseudomonadota</taxon>
        <taxon>Alphaproteobacteria</taxon>
        <taxon>Rhodospirillales</taxon>
        <taxon>Thalassospiraceae</taxon>
        <taxon>Thalassospira</taxon>
    </lineage>
</organism>
<name>A0A285TWS8_9PROT</name>
<reference evidence="2 3" key="1">
    <citation type="submission" date="2017-08" db="EMBL/GenBank/DDBJ databases">
        <authorList>
            <person name="de Groot N.N."/>
        </authorList>
    </citation>
    <scope>NUCLEOTIDE SEQUENCE [LARGE SCALE GENOMIC DNA]</scope>
    <source>
        <strain evidence="2 3">USBA 78</strain>
    </source>
</reference>
<dbReference type="EMBL" id="OBMM01000007">
    <property type="protein sequence ID" value="SOC29270.1"/>
    <property type="molecule type" value="Genomic_DNA"/>
</dbReference>
<sequence length="320" mass="36114">MTSIGTASILLPDTIASNQAYTAARLDEMRSALANQLHGSAFCVVVTGSFGRHEASEQSDLDYFIIGREVDRDLAPHRDVSEILGAMVTKKAAVNGPFSSYVPAEELVNRIGLDGDTNSITTRRLLFLLECEWLYNEVGKRAFFDELIANYVTETVTRESIARFLVNDVIRYYRTISVDFEIKTREGDASKAWAPRRLKLVFSRKMLYFGGIIAAAETADRDYVGKRTKLSELLQLPPITRVQTVFGDKSLPALELYDRFLRELSDPDVRKRLEKVGPNDRSDAELRSLLDAGKQFSRELIKLMNDRYGPDHPIHEALLM</sequence>
<dbReference type="SUPFAM" id="SSF81301">
    <property type="entry name" value="Nucleotidyltransferase"/>
    <property type="match status" value="1"/>
</dbReference>
<evidence type="ECO:0000313" key="2">
    <source>
        <dbReference type="EMBL" id="SOC29270.1"/>
    </source>
</evidence>
<dbReference type="Pfam" id="PF03445">
    <property type="entry name" value="DUF294"/>
    <property type="match status" value="1"/>
</dbReference>
<dbReference type="AlphaFoldDB" id="A0A285TWS8"/>
<evidence type="ECO:0000313" key="3">
    <source>
        <dbReference type="Proteomes" id="UP000219068"/>
    </source>
</evidence>
<evidence type="ECO:0000259" key="1">
    <source>
        <dbReference type="Pfam" id="PF03445"/>
    </source>
</evidence>
<dbReference type="InterPro" id="IPR005105">
    <property type="entry name" value="GlnD_Uridyltrans_N"/>
</dbReference>
<feature type="domain" description="Protein-PII uridylyltransferase N-terminal" evidence="1">
    <location>
        <begin position="25"/>
        <end position="73"/>
    </location>
</feature>
<gene>
    <name evidence="2" type="ORF">SAMN05428964_10791</name>
</gene>
<proteinExistence type="predicted"/>
<dbReference type="Proteomes" id="UP000219068">
    <property type="component" value="Unassembled WGS sequence"/>
</dbReference>
<dbReference type="InterPro" id="IPR043519">
    <property type="entry name" value="NT_sf"/>
</dbReference>
<dbReference type="GO" id="GO:0008773">
    <property type="term" value="F:[protein-PII] uridylyltransferase activity"/>
    <property type="evidence" value="ECO:0007669"/>
    <property type="project" value="InterPro"/>
</dbReference>
<accession>A0A285TWS8</accession>
<keyword evidence="2" id="KW-0808">Transferase</keyword>